<keyword evidence="3" id="KW-1185">Reference proteome</keyword>
<keyword evidence="1" id="KW-0472">Membrane</keyword>
<feature type="transmembrane region" description="Helical" evidence="1">
    <location>
        <begin position="104"/>
        <end position="121"/>
    </location>
</feature>
<comment type="caution">
    <text evidence="2">The sequence shown here is derived from an EMBL/GenBank/DDBJ whole genome shotgun (WGS) entry which is preliminary data.</text>
</comment>
<organism evidence="2 3">
    <name type="scientific">Cohnella soli</name>
    <dbReference type="NCBI Taxonomy" id="425005"/>
    <lineage>
        <taxon>Bacteria</taxon>
        <taxon>Bacillati</taxon>
        <taxon>Bacillota</taxon>
        <taxon>Bacilli</taxon>
        <taxon>Bacillales</taxon>
        <taxon>Paenibacillaceae</taxon>
        <taxon>Cohnella</taxon>
    </lineage>
</organism>
<keyword evidence="1" id="KW-1133">Transmembrane helix</keyword>
<sequence>MTLLFLIAISICGLYDYKTREVPLWSMILVAISGIGMCVAHPVFSLLSGTVVLIFCLFNRMGTADRILYPLAAAALGMLGVMYAGIALAIAAWHVQRTHMPAPAVTYLAIVCTLVLTIGGLL</sequence>
<evidence type="ECO:0008006" key="4">
    <source>
        <dbReference type="Google" id="ProtNLM"/>
    </source>
</evidence>
<keyword evidence="1" id="KW-0812">Transmembrane</keyword>
<feature type="transmembrane region" description="Helical" evidence="1">
    <location>
        <begin position="24"/>
        <end position="55"/>
    </location>
</feature>
<accession>A0ABW0HNW3</accession>
<dbReference type="RefSeq" id="WP_378131822.1">
    <property type="nucleotide sequence ID" value="NZ_JBHSMI010000016.1"/>
</dbReference>
<proteinExistence type="predicted"/>
<protein>
    <recommendedName>
        <fullName evidence="4">Prepilin type IV endopeptidase peptidase domain-containing protein</fullName>
    </recommendedName>
</protein>
<dbReference type="Proteomes" id="UP001596113">
    <property type="component" value="Unassembled WGS sequence"/>
</dbReference>
<evidence type="ECO:0000256" key="1">
    <source>
        <dbReference type="SAM" id="Phobius"/>
    </source>
</evidence>
<feature type="transmembrane region" description="Helical" evidence="1">
    <location>
        <begin position="67"/>
        <end position="92"/>
    </location>
</feature>
<dbReference type="EMBL" id="JBHSMI010000016">
    <property type="protein sequence ID" value="MFC5402926.1"/>
    <property type="molecule type" value="Genomic_DNA"/>
</dbReference>
<evidence type="ECO:0000313" key="2">
    <source>
        <dbReference type="EMBL" id="MFC5402926.1"/>
    </source>
</evidence>
<name>A0ABW0HNW3_9BACL</name>
<evidence type="ECO:0000313" key="3">
    <source>
        <dbReference type="Proteomes" id="UP001596113"/>
    </source>
</evidence>
<reference evidence="3" key="1">
    <citation type="journal article" date="2019" name="Int. J. Syst. Evol. Microbiol.">
        <title>The Global Catalogue of Microorganisms (GCM) 10K type strain sequencing project: providing services to taxonomists for standard genome sequencing and annotation.</title>
        <authorList>
            <consortium name="The Broad Institute Genomics Platform"/>
            <consortium name="The Broad Institute Genome Sequencing Center for Infectious Disease"/>
            <person name="Wu L."/>
            <person name="Ma J."/>
        </authorList>
    </citation>
    <scope>NUCLEOTIDE SEQUENCE [LARGE SCALE GENOMIC DNA]</scope>
    <source>
        <strain evidence="3">CGMCC 1.18575</strain>
    </source>
</reference>
<gene>
    <name evidence="2" type="ORF">ACFPOF_09240</name>
</gene>